<feature type="compositionally biased region" description="Polar residues" evidence="9">
    <location>
        <begin position="356"/>
        <end position="366"/>
    </location>
</feature>
<dbReference type="GO" id="GO:0000122">
    <property type="term" value="P:negative regulation of transcription by RNA polymerase II"/>
    <property type="evidence" value="ECO:0007669"/>
    <property type="project" value="TreeGrafter"/>
</dbReference>
<sequence length="469" mass="52177">MFCQMDSSLDPQISYVSNWPTDSHRMTLQLPTQPAEKEDSKDAILTNMKIDGDLTSLRQSVIEPPHSAAMEVKPDYSVLNNAFPPPMLDTHVGYNIDNLTGSMSLPAYGSNPQYIYSYNAATPTFFPQPIPTHSTSLTNGINYFYQKIQWIKIAKPKVIHNPYTFSVPQVMHECLKCGQTCGETRPTQGGYLCDNCSSAGYMTTSSELTQLYPSSVDHRVPADTITTSKNRGGSQKKPQTTLQQNSQRRQGLVCSNCNGTNTTLWRRNAEGEPVCKCVMMKKKRGKHEGIVEKSTLNKYCMTMYFNIYYSACGLYYKLHNVQRPISMKKDGQLQTRKRKAKNSDGSSGGKKRDRSNNYTSTTQAITERSSFTPTFGSIGFSSSSQMSEPGSYTLPLNGFAASSWQGNNIMMGTNTDTGHPSAFHSTYPSPYTQPTKISDTQVRQMEEEEETRAATQGLVEESGDRSPTV</sequence>
<keyword evidence="3 8" id="KW-0863">Zinc-finger</keyword>
<keyword evidence="11" id="KW-1185">Reference proteome</keyword>
<evidence type="ECO:0000256" key="1">
    <source>
        <dbReference type="ARBA" id="ARBA00004123"/>
    </source>
</evidence>
<dbReference type="PROSITE" id="PS50114">
    <property type="entry name" value="GATA_ZN_FINGER_2"/>
    <property type="match status" value="1"/>
</dbReference>
<feature type="region of interest" description="Disordered" evidence="9">
    <location>
        <begin position="224"/>
        <end position="247"/>
    </location>
</feature>
<name>A0A1I7X6C5_HETBA</name>
<dbReference type="WBParaSite" id="Hba_12951">
    <property type="protein sequence ID" value="Hba_12951"/>
    <property type="gene ID" value="Hba_12951"/>
</dbReference>
<organism evidence="11 12">
    <name type="scientific">Heterorhabditis bacteriophora</name>
    <name type="common">Entomopathogenic nematode worm</name>
    <dbReference type="NCBI Taxonomy" id="37862"/>
    <lineage>
        <taxon>Eukaryota</taxon>
        <taxon>Metazoa</taxon>
        <taxon>Ecdysozoa</taxon>
        <taxon>Nematoda</taxon>
        <taxon>Chromadorea</taxon>
        <taxon>Rhabditida</taxon>
        <taxon>Rhabditina</taxon>
        <taxon>Rhabditomorpha</taxon>
        <taxon>Strongyloidea</taxon>
        <taxon>Heterorhabditidae</taxon>
        <taxon>Heterorhabditis</taxon>
    </lineage>
</organism>
<evidence type="ECO:0000313" key="12">
    <source>
        <dbReference type="WBParaSite" id="Hba_12951"/>
    </source>
</evidence>
<protein>
    <submittedName>
        <fullName evidence="12">GATA-type domain-containing protein</fullName>
    </submittedName>
</protein>
<feature type="region of interest" description="Disordered" evidence="9">
    <location>
        <begin position="426"/>
        <end position="469"/>
    </location>
</feature>
<dbReference type="InterPro" id="IPR000679">
    <property type="entry name" value="Znf_GATA"/>
</dbReference>
<dbReference type="InterPro" id="IPR039355">
    <property type="entry name" value="Transcription_factor_GATA"/>
</dbReference>
<dbReference type="GO" id="GO:0045165">
    <property type="term" value="P:cell fate commitment"/>
    <property type="evidence" value="ECO:0007669"/>
    <property type="project" value="TreeGrafter"/>
</dbReference>
<evidence type="ECO:0000313" key="11">
    <source>
        <dbReference type="Proteomes" id="UP000095283"/>
    </source>
</evidence>
<keyword evidence="7" id="KW-0539">Nucleus</keyword>
<accession>A0A1I7X6C5</accession>
<evidence type="ECO:0000256" key="8">
    <source>
        <dbReference type="PROSITE-ProRule" id="PRU00094"/>
    </source>
</evidence>
<dbReference type="GO" id="GO:0045944">
    <property type="term" value="P:positive regulation of transcription by RNA polymerase II"/>
    <property type="evidence" value="ECO:0007669"/>
    <property type="project" value="TreeGrafter"/>
</dbReference>
<dbReference type="PANTHER" id="PTHR10071">
    <property type="entry name" value="TRANSCRIPTION FACTOR GATA FAMILY MEMBER"/>
    <property type="match status" value="1"/>
</dbReference>
<feature type="compositionally biased region" description="Polar residues" evidence="9">
    <location>
        <begin position="426"/>
        <end position="443"/>
    </location>
</feature>
<keyword evidence="6" id="KW-0804">Transcription</keyword>
<dbReference type="SMART" id="SM00401">
    <property type="entry name" value="ZnF_GATA"/>
    <property type="match status" value="1"/>
</dbReference>
<evidence type="ECO:0000256" key="6">
    <source>
        <dbReference type="ARBA" id="ARBA00023163"/>
    </source>
</evidence>
<keyword evidence="2" id="KW-0479">Metal-binding</keyword>
<dbReference type="SUPFAM" id="SSF57716">
    <property type="entry name" value="Glucocorticoid receptor-like (DNA-binding domain)"/>
    <property type="match status" value="1"/>
</dbReference>
<dbReference type="GO" id="GO:0000981">
    <property type="term" value="F:DNA-binding transcription factor activity, RNA polymerase II-specific"/>
    <property type="evidence" value="ECO:0007669"/>
    <property type="project" value="TreeGrafter"/>
</dbReference>
<feature type="domain" description="GATA-type" evidence="10">
    <location>
        <begin position="248"/>
        <end position="336"/>
    </location>
</feature>
<dbReference type="Proteomes" id="UP000095283">
    <property type="component" value="Unplaced"/>
</dbReference>
<evidence type="ECO:0000256" key="9">
    <source>
        <dbReference type="SAM" id="MobiDB-lite"/>
    </source>
</evidence>
<dbReference type="PANTHER" id="PTHR10071:SF281">
    <property type="entry name" value="BOX A-BINDING FACTOR-RELATED"/>
    <property type="match status" value="1"/>
</dbReference>
<evidence type="ECO:0000256" key="5">
    <source>
        <dbReference type="ARBA" id="ARBA00023015"/>
    </source>
</evidence>
<feature type="region of interest" description="Disordered" evidence="9">
    <location>
        <begin position="327"/>
        <end position="366"/>
    </location>
</feature>
<keyword evidence="5" id="KW-0805">Transcription regulation</keyword>
<evidence type="ECO:0000256" key="4">
    <source>
        <dbReference type="ARBA" id="ARBA00022833"/>
    </source>
</evidence>
<dbReference type="Gene3D" id="3.30.50.10">
    <property type="entry name" value="Erythroid Transcription Factor GATA-1, subunit A"/>
    <property type="match status" value="2"/>
</dbReference>
<proteinExistence type="predicted"/>
<evidence type="ECO:0000256" key="7">
    <source>
        <dbReference type="ARBA" id="ARBA00023242"/>
    </source>
</evidence>
<dbReference type="GO" id="GO:0005634">
    <property type="term" value="C:nucleus"/>
    <property type="evidence" value="ECO:0007669"/>
    <property type="project" value="UniProtKB-SubCell"/>
</dbReference>
<comment type="subcellular location">
    <subcellularLocation>
        <location evidence="1">Nucleus</location>
    </subcellularLocation>
</comment>
<evidence type="ECO:0000256" key="2">
    <source>
        <dbReference type="ARBA" id="ARBA00022723"/>
    </source>
</evidence>
<dbReference type="GO" id="GO:0000978">
    <property type="term" value="F:RNA polymerase II cis-regulatory region sequence-specific DNA binding"/>
    <property type="evidence" value="ECO:0007669"/>
    <property type="project" value="TreeGrafter"/>
</dbReference>
<dbReference type="CDD" id="cd00202">
    <property type="entry name" value="ZnF_GATA"/>
    <property type="match status" value="1"/>
</dbReference>
<evidence type="ECO:0000259" key="10">
    <source>
        <dbReference type="PROSITE" id="PS50114"/>
    </source>
</evidence>
<dbReference type="InterPro" id="IPR013088">
    <property type="entry name" value="Znf_NHR/GATA"/>
</dbReference>
<dbReference type="GO" id="GO:0008270">
    <property type="term" value="F:zinc ion binding"/>
    <property type="evidence" value="ECO:0007669"/>
    <property type="project" value="UniProtKB-KW"/>
</dbReference>
<dbReference type="AlphaFoldDB" id="A0A1I7X6C5"/>
<evidence type="ECO:0000256" key="3">
    <source>
        <dbReference type="ARBA" id="ARBA00022771"/>
    </source>
</evidence>
<reference evidence="12" key="1">
    <citation type="submission" date="2016-11" db="UniProtKB">
        <authorList>
            <consortium name="WormBaseParasite"/>
        </authorList>
    </citation>
    <scope>IDENTIFICATION</scope>
</reference>
<keyword evidence="4" id="KW-0862">Zinc</keyword>